<dbReference type="Gene3D" id="3.20.20.150">
    <property type="entry name" value="Divalent-metal-dependent TIM barrel enzymes"/>
    <property type="match status" value="1"/>
</dbReference>
<proteinExistence type="predicted"/>
<sequence length="305" mass="34422">MAVAHPLSICFSTLACPDWTWCDVLRNGRAFGYDGVELRLLLRETNLLALADFAPSQWPLRRRELDSAGFRVAGLASSVRFDDADIHARRRHFDTGRRYLDMAAALGAEFIRVFGDVLPPEDQPAPRDAALDQIAEGLTELGEAAVGSNVHILLETHGDFSASLPAREVMQRVDHPQVGLVWDTHHPWRFHNEPLVETWDRLRPWVRHTHWKDSVTHREGGKLSDAAVSAARAAAALMSGHRHADYVLFLGGEFPARQCLRLLREGGYRGWYSLEWEVMWHPELAPPEIALPLFPPKLRELAETL</sequence>
<organism evidence="2">
    <name type="scientific">Schlesneria paludicola</name>
    <dbReference type="NCBI Taxonomy" id="360056"/>
    <lineage>
        <taxon>Bacteria</taxon>
        <taxon>Pseudomonadati</taxon>
        <taxon>Planctomycetota</taxon>
        <taxon>Planctomycetia</taxon>
        <taxon>Planctomycetales</taxon>
        <taxon>Planctomycetaceae</taxon>
        <taxon>Schlesneria</taxon>
    </lineage>
</organism>
<dbReference type="Pfam" id="PF01261">
    <property type="entry name" value="AP_endonuc_2"/>
    <property type="match status" value="1"/>
</dbReference>
<dbReference type="InterPro" id="IPR013022">
    <property type="entry name" value="Xyl_isomerase-like_TIM-brl"/>
</dbReference>
<dbReference type="GO" id="GO:0016853">
    <property type="term" value="F:isomerase activity"/>
    <property type="evidence" value="ECO:0007669"/>
    <property type="project" value="UniProtKB-KW"/>
</dbReference>
<keyword evidence="2" id="KW-0413">Isomerase</keyword>
<dbReference type="SUPFAM" id="SSF51658">
    <property type="entry name" value="Xylose isomerase-like"/>
    <property type="match status" value="1"/>
</dbReference>
<dbReference type="PANTHER" id="PTHR12110">
    <property type="entry name" value="HYDROXYPYRUVATE ISOMERASE"/>
    <property type="match status" value="1"/>
</dbReference>
<accession>A0A7C4QRL8</accession>
<dbReference type="EMBL" id="DSVQ01000019">
    <property type="protein sequence ID" value="HGT41084.1"/>
    <property type="molecule type" value="Genomic_DNA"/>
</dbReference>
<dbReference type="PANTHER" id="PTHR12110:SF41">
    <property type="entry name" value="INOSOSE DEHYDRATASE"/>
    <property type="match status" value="1"/>
</dbReference>
<dbReference type="InterPro" id="IPR050312">
    <property type="entry name" value="IolE/XylAMocC-like"/>
</dbReference>
<evidence type="ECO:0000259" key="1">
    <source>
        <dbReference type="Pfam" id="PF01261"/>
    </source>
</evidence>
<gene>
    <name evidence="2" type="ORF">ENS64_17700</name>
</gene>
<comment type="caution">
    <text evidence="2">The sequence shown here is derived from an EMBL/GenBank/DDBJ whole genome shotgun (WGS) entry which is preliminary data.</text>
</comment>
<name>A0A7C4QRL8_9PLAN</name>
<dbReference type="InterPro" id="IPR036237">
    <property type="entry name" value="Xyl_isomerase-like_sf"/>
</dbReference>
<reference evidence="2" key="1">
    <citation type="journal article" date="2020" name="mSystems">
        <title>Genome- and Community-Level Interaction Insights into Carbon Utilization and Element Cycling Functions of Hydrothermarchaeota in Hydrothermal Sediment.</title>
        <authorList>
            <person name="Zhou Z."/>
            <person name="Liu Y."/>
            <person name="Xu W."/>
            <person name="Pan J."/>
            <person name="Luo Z.H."/>
            <person name="Li M."/>
        </authorList>
    </citation>
    <scope>NUCLEOTIDE SEQUENCE [LARGE SCALE GENOMIC DNA]</scope>
    <source>
        <strain evidence="2">SpSt-508</strain>
    </source>
</reference>
<evidence type="ECO:0000313" key="2">
    <source>
        <dbReference type="EMBL" id="HGT41084.1"/>
    </source>
</evidence>
<dbReference type="AlphaFoldDB" id="A0A7C4QRL8"/>
<protein>
    <submittedName>
        <fullName evidence="2">Sugar phosphate isomerase/epimerase</fullName>
    </submittedName>
</protein>
<feature type="domain" description="Xylose isomerase-like TIM barrel" evidence="1">
    <location>
        <begin position="29"/>
        <end position="282"/>
    </location>
</feature>